<name>A0AAJ8L0H0_9TREE</name>
<reference evidence="2" key="1">
    <citation type="submission" date="2013-07" db="EMBL/GenBank/DDBJ databases">
        <authorList>
            <consortium name="The Broad Institute Genome Sequencing Platform"/>
            <person name="Cuomo C."/>
            <person name="Litvintseva A."/>
            <person name="Chen Y."/>
            <person name="Heitman J."/>
            <person name="Sun S."/>
            <person name="Springer D."/>
            <person name="Dromer F."/>
            <person name="Young S.K."/>
            <person name="Zeng Q."/>
            <person name="Gargeya S."/>
            <person name="Fitzgerald M."/>
            <person name="Abouelleil A."/>
            <person name="Alvarado L."/>
            <person name="Berlin A.M."/>
            <person name="Chapman S.B."/>
            <person name="Dewar J."/>
            <person name="Goldberg J."/>
            <person name="Griggs A."/>
            <person name="Gujja S."/>
            <person name="Hansen M."/>
            <person name="Howarth C."/>
            <person name="Imamovic A."/>
            <person name="Larimer J."/>
            <person name="McCowan C."/>
            <person name="Murphy C."/>
            <person name="Pearson M."/>
            <person name="Priest M."/>
            <person name="Roberts A."/>
            <person name="Saif S."/>
            <person name="Shea T."/>
            <person name="Sykes S."/>
            <person name="Wortman J."/>
            <person name="Nusbaum C."/>
            <person name="Birren B."/>
        </authorList>
    </citation>
    <scope>NUCLEOTIDE SEQUENCE</scope>
    <source>
        <strain evidence="2">CBS 10737</strain>
    </source>
</reference>
<feature type="compositionally biased region" description="Acidic residues" evidence="1">
    <location>
        <begin position="8"/>
        <end position="21"/>
    </location>
</feature>
<evidence type="ECO:0000313" key="2">
    <source>
        <dbReference type="EMBL" id="WWC67258.1"/>
    </source>
</evidence>
<evidence type="ECO:0000256" key="1">
    <source>
        <dbReference type="SAM" id="MobiDB-lite"/>
    </source>
</evidence>
<gene>
    <name evidence="2" type="ORF">I206_101165</name>
</gene>
<accession>A0AAJ8L0H0</accession>
<reference evidence="2" key="2">
    <citation type="submission" date="2024-02" db="EMBL/GenBank/DDBJ databases">
        <title>Comparative genomics of Cryptococcus and Kwoniella reveals pathogenesis evolution and contrasting modes of karyotype evolution via chromosome fusion or intercentromeric recombination.</title>
        <authorList>
            <person name="Coelho M.A."/>
            <person name="David-Palma M."/>
            <person name="Shea T."/>
            <person name="Bowers K."/>
            <person name="McGinley-Smith S."/>
            <person name="Mohammad A.W."/>
            <person name="Gnirke A."/>
            <person name="Yurkov A.M."/>
            <person name="Nowrousian M."/>
            <person name="Sun S."/>
            <person name="Cuomo C.A."/>
            <person name="Heitman J."/>
        </authorList>
    </citation>
    <scope>NUCLEOTIDE SEQUENCE</scope>
    <source>
        <strain evidence="2">CBS 10737</strain>
    </source>
</reference>
<dbReference type="EMBL" id="CP144519">
    <property type="protein sequence ID" value="WWC67258.1"/>
    <property type="molecule type" value="Genomic_DNA"/>
</dbReference>
<sequence>MNEHLVDDTVDVDGKDEDDRNDENKNDLYGEGSPDTTNDLWQNGATRWLPAARIKSRVQIESCSTSLDFKVDRAMTEDGLQPVAEHEQLGDVFAKAAGNCCWELGKELD</sequence>
<dbReference type="GeneID" id="30168530"/>
<dbReference type="RefSeq" id="XP_070058439.1">
    <property type="nucleotide sequence ID" value="XM_070202338.1"/>
</dbReference>
<feature type="region of interest" description="Disordered" evidence="1">
    <location>
        <begin position="1"/>
        <end position="42"/>
    </location>
</feature>
<dbReference type="AlphaFoldDB" id="A0AAJ8L0H0"/>
<dbReference type="Proteomes" id="UP000094020">
    <property type="component" value="Chromosome 1"/>
</dbReference>
<protein>
    <submittedName>
        <fullName evidence="2">Uncharacterized protein</fullName>
    </submittedName>
</protein>
<proteinExistence type="predicted"/>
<keyword evidence="3" id="KW-1185">Reference proteome</keyword>
<dbReference type="KEGG" id="kpin:30168530"/>
<evidence type="ECO:0000313" key="3">
    <source>
        <dbReference type="Proteomes" id="UP000094020"/>
    </source>
</evidence>
<organism evidence="2 3">
    <name type="scientific">Kwoniella pini CBS 10737</name>
    <dbReference type="NCBI Taxonomy" id="1296096"/>
    <lineage>
        <taxon>Eukaryota</taxon>
        <taxon>Fungi</taxon>
        <taxon>Dikarya</taxon>
        <taxon>Basidiomycota</taxon>
        <taxon>Agaricomycotina</taxon>
        <taxon>Tremellomycetes</taxon>
        <taxon>Tremellales</taxon>
        <taxon>Cryptococcaceae</taxon>
        <taxon>Kwoniella</taxon>
    </lineage>
</organism>